<sequence length="380" mass="42303">MSYNQTQPTFSAQGLATLQIYWVPIALLFAPVPYLILSHWNKSKTAGGSSAPDYSKFDTANIRVTKILVHPIKSCRGISVPEARYALEGLENDRRWCIVRADNNVVVTARDVPKMVLIIPRIIPDSPCQKDGRLEISFPEDSVCEAFSVPLHPTEETFLSWQSIDISLWSKDDIEGYVCQTNIGRSPSEILSQYVGFPVLLAMKGPRPRICPPTLRFPKLDAPSYFQDGYPLLVVSEESVAAMQEHIRGMVGIQGVDEKWSNDTLQVERFRPNIVFKGAGVPFIEDVLTEFTVDSHRESVGDASPIIRLVSKCTRCMLPNVHPETGVRDKAVPMKALMKHRRGLDPEQPTLACMGCNGVPTADGVVKVGDWIHVRKMGFV</sequence>
<feature type="transmembrane region" description="Helical" evidence="1">
    <location>
        <begin position="20"/>
        <end position="37"/>
    </location>
</feature>
<dbReference type="SUPFAM" id="SSF50800">
    <property type="entry name" value="PK beta-barrel domain-like"/>
    <property type="match status" value="1"/>
</dbReference>
<evidence type="ECO:0000313" key="3">
    <source>
        <dbReference type="EMBL" id="OAX39529.1"/>
    </source>
</evidence>
<dbReference type="Proteomes" id="UP000092154">
    <property type="component" value="Unassembled WGS sequence"/>
</dbReference>
<organism evidence="3 4">
    <name type="scientific">Rhizopogon vinicolor AM-OR11-026</name>
    <dbReference type="NCBI Taxonomy" id="1314800"/>
    <lineage>
        <taxon>Eukaryota</taxon>
        <taxon>Fungi</taxon>
        <taxon>Dikarya</taxon>
        <taxon>Basidiomycota</taxon>
        <taxon>Agaricomycotina</taxon>
        <taxon>Agaricomycetes</taxon>
        <taxon>Agaricomycetidae</taxon>
        <taxon>Boletales</taxon>
        <taxon>Suillineae</taxon>
        <taxon>Rhizopogonaceae</taxon>
        <taxon>Rhizopogon</taxon>
    </lineage>
</organism>
<keyword evidence="4" id="KW-1185">Reference proteome</keyword>
<dbReference type="InterPro" id="IPR011037">
    <property type="entry name" value="Pyrv_Knase-like_insert_dom_sf"/>
</dbReference>
<dbReference type="EMBL" id="KV448246">
    <property type="protein sequence ID" value="OAX39529.1"/>
    <property type="molecule type" value="Genomic_DNA"/>
</dbReference>
<dbReference type="Pfam" id="PF03473">
    <property type="entry name" value="MOSC"/>
    <property type="match status" value="1"/>
</dbReference>
<gene>
    <name evidence="3" type="ORF">K503DRAFT_716270</name>
</gene>
<dbReference type="SUPFAM" id="SSF141673">
    <property type="entry name" value="MOSC N-terminal domain-like"/>
    <property type="match status" value="1"/>
</dbReference>
<dbReference type="InParanoid" id="A0A1B7N3W1"/>
<dbReference type="GO" id="GO:0030170">
    <property type="term" value="F:pyridoxal phosphate binding"/>
    <property type="evidence" value="ECO:0007669"/>
    <property type="project" value="InterPro"/>
</dbReference>
<protein>
    <recommendedName>
        <fullName evidence="2">MOSC domain-containing protein</fullName>
    </recommendedName>
</protein>
<dbReference type="STRING" id="1314800.A0A1B7N3W1"/>
<dbReference type="PANTHER" id="PTHR14237:SF19">
    <property type="entry name" value="MITOCHONDRIAL AMIDOXIME REDUCING COMPONENT 1"/>
    <property type="match status" value="1"/>
</dbReference>
<dbReference type="PROSITE" id="PS51340">
    <property type="entry name" value="MOSC"/>
    <property type="match status" value="1"/>
</dbReference>
<dbReference type="PANTHER" id="PTHR14237">
    <property type="entry name" value="MOLYBDOPTERIN COFACTOR SULFURASE MOSC"/>
    <property type="match status" value="1"/>
</dbReference>
<dbReference type="InterPro" id="IPR005303">
    <property type="entry name" value="MOCOS_middle"/>
</dbReference>
<dbReference type="AlphaFoldDB" id="A0A1B7N3W1"/>
<dbReference type="GO" id="GO:0030151">
    <property type="term" value="F:molybdenum ion binding"/>
    <property type="evidence" value="ECO:0007669"/>
    <property type="project" value="InterPro"/>
</dbReference>
<dbReference type="Pfam" id="PF03476">
    <property type="entry name" value="MOSC_N"/>
    <property type="match status" value="1"/>
</dbReference>
<keyword evidence="1" id="KW-0472">Membrane</keyword>
<reference evidence="3 4" key="1">
    <citation type="submission" date="2016-06" db="EMBL/GenBank/DDBJ databases">
        <title>Comparative genomics of the ectomycorrhizal sister species Rhizopogon vinicolor and Rhizopogon vesiculosus (Basidiomycota: Boletales) reveals a divergence of the mating type B locus.</title>
        <authorList>
            <consortium name="DOE Joint Genome Institute"/>
            <person name="Mujic A.B."/>
            <person name="Kuo A."/>
            <person name="Tritt A."/>
            <person name="Lipzen A."/>
            <person name="Chen C."/>
            <person name="Johnson J."/>
            <person name="Sharma A."/>
            <person name="Barry K."/>
            <person name="Grigoriev I.V."/>
            <person name="Spatafora J.W."/>
        </authorList>
    </citation>
    <scope>NUCLEOTIDE SEQUENCE [LARGE SCALE GENOMIC DNA]</scope>
    <source>
        <strain evidence="3 4">AM-OR11-026</strain>
    </source>
</reference>
<proteinExistence type="predicted"/>
<dbReference type="OrthoDB" id="17255at2759"/>
<evidence type="ECO:0000313" key="4">
    <source>
        <dbReference type="Proteomes" id="UP000092154"/>
    </source>
</evidence>
<accession>A0A1B7N3W1</accession>
<keyword evidence="1" id="KW-1133">Transmembrane helix</keyword>
<dbReference type="InterPro" id="IPR005302">
    <property type="entry name" value="MoCF_Sase_C"/>
</dbReference>
<keyword evidence="1" id="KW-0812">Transmembrane</keyword>
<name>A0A1B7N3W1_9AGAM</name>
<feature type="domain" description="MOSC" evidence="2">
    <location>
        <begin position="193"/>
        <end position="375"/>
    </location>
</feature>
<dbReference type="GO" id="GO:0003824">
    <property type="term" value="F:catalytic activity"/>
    <property type="evidence" value="ECO:0007669"/>
    <property type="project" value="InterPro"/>
</dbReference>
<evidence type="ECO:0000259" key="2">
    <source>
        <dbReference type="PROSITE" id="PS51340"/>
    </source>
</evidence>
<evidence type="ECO:0000256" key="1">
    <source>
        <dbReference type="SAM" id="Phobius"/>
    </source>
</evidence>